<feature type="region of interest" description="Disordered" evidence="1">
    <location>
        <begin position="20"/>
        <end position="126"/>
    </location>
</feature>
<evidence type="ECO:0000256" key="1">
    <source>
        <dbReference type="SAM" id="MobiDB-lite"/>
    </source>
</evidence>
<sequence>EEDRQVHATHARIVTAFVPKPAKRRKTGKVTFDPPQKLKGVPSLTSEEQEAADIMQALKESKRQPGTGTKPGVLDEENEITEENVILEWGSEQDSEYSKEDKLDDEEKDDKEGDVDDEDDEIESDKDDIYKYKICVHKDKDEEMLNAEVDDSNKGDEEVTDRSKADVKKSSEVKDDPKKVELPPTSSSLSVSFAFGDQFHKLSSDSSLYEVPHTLSPSMLSVPVFTISEPTVLTPVQESPSIITATTLPHPSVSTTPFVTQQTTTPIPTPTITTDSPIITTVVSDSNALSAVQLRVAKLEKDMSNLKKLDLSTEALAALKTQVPSVIDNYLGSKVGDVFQKEMKKHTEDFYSEILSAAYS</sequence>
<dbReference type="EMBL" id="BKCJ010443130">
    <property type="protein sequence ID" value="GFA54625.1"/>
    <property type="molecule type" value="Genomic_DNA"/>
</dbReference>
<feature type="compositionally biased region" description="Acidic residues" evidence="1">
    <location>
        <begin position="103"/>
        <end position="126"/>
    </location>
</feature>
<dbReference type="AlphaFoldDB" id="A0A699JUP5"/>
<accession>A0A699JUP5</accession>
<protein>
    <submittedName>
        <fullName evidence="2">Uncharacterized protein</fullName>
    </submittedName>
</protein>
<feature type="region of interest" description="Disordered" evidence="1">
    <location>
        <begin position="141"/>
        <end position="187"/>
    </location>
</feature>
<name>A0A699JUP5_TANCI</name>
<feature type="compositionally biased region" description="Basic and acidic residues" evidence="1">
    <location>
        <begin position="151"/>
        <end position="181"/>
    </location>
</feature>
<reference evidence="2" key="1">
    <citation type="journal article" date="2019" name="Sci. Rep.">
        <title>Draft genome of Tanacetum cinerariifolium, the natural source of mosquito coil.</title>
        <authorList>
            <person name="Yamashiro T."/>
            <person name="Shiraishi A."/>
            <person name="Satake H."/>
            <person name="Nakayama K."/>
        </authorList>
    </citation>
    <scope>NUCLEOTIDE SEQUENCE</scope>
</reference>
<feature type="non-terminal residue" evidence="2">
    <location>
        <position position="1"/>
    </location>
</feature>
<gene>
    <name evidence="2" type="ORF">Tci_626597</name>
</gene>
<comment type="caution">
    <text evidence="2">The sequence shown here is derived from an EMBL/GenBank/DDBJ whole genome shotgun (WGS) entry which is preliminary data.</text>
</comment>
<proteinExistence type="predicted"/>
<organism evidence="2">
    <name type="scientific">Tanacetum cinerariifolium</name>
    <name type="common">Dalmatian daisy</name>
    <name type="synonym">Chrysanthemum cinerariifolium</name>
    <dbReference type="NCBI Taxonomy" id="118510"/>
    <lineage>
        <taxon>Eukaryota</taxon>
        <taxon>Viridiplantae</taxon>
        <taxon>Streptophyta</taxon>
        <taxon>Embryophyta</taxon>
        <taxon>Tracheophyta</taxon>
        <taxon>Spermatophyta</taxon>
        <taxon>Magnoliopsida</taxon>
        <taxon>eudicotyledons</taxon>
        <taxon>Gunneridae</taxon>
        <taxon>Pentapetalae</taxon>
        <taxon>asterids</taxon>
        <taxon>campanulids</taxon>
        <taxon>Asterales</taxon>
        <taxon>Asteraceae</taxon>
        <taxon>Asteroideae</taxon>
        <taxon>Anthemideae</taxon>
        <taxon>Anthemidinae</taxon>
        <taxon>Tanacetum</taxon>
    </lineage>
</organism>
<evidence type="ECO:0000313" key="2">
    <source>
        <dbReference type="EMBL" id="GFA54625.1"/>
    </source>
</evidence>